<dbReference type="Pfam" id="PF00672">
    <property type="entry name" value="HAMP"/>
    <property type="match status" value="1"/>
</dbReference>
<evidence type="ECO:0000256" key="1">
    <source>
        <dbReference type="ARBA" id="ARBA00004651"/>
    </source>
</evidence>
<dbReference type="CDD" id="cd06225">
    <property type="entry name" value="HAMP"/>
    <property type="match status" value="1"/>
</dbReference>
<dbReference type="EMBL" id="JBHSOZ010000003">
    <property type="protein sequence ID" value="MFC5712932.1"/>
    <property type="molecule type" value="Genomic_DNA"/>
</dbReference>
<dbReference type="Gene3D" id="6.10.340.10">
    <property type="match status" value="1"/>
</dbReference>
<evidence type="ECO:0000259" key="12">
    <source>
        <dbReference type="PROSITE" id="PS50885"/>
    </source>
</evidence>
<dbReference type="PROSITE" id="PS50111">
    <property type="entry name" value="CHEMOTAXIS_TRANSDUC_2"/>
    <property type="match status" value="1"/>
</dbReference>
<dbReference type="SUPFAM" id="SSF58104">
    <property type="entry name" value="Methyl-accepting chemotaxis protein (MCP) signaling domain"/>
    <property type="match status" value="1"/>
</dbReference>
<comment type="subcellular location">
    <subcellularLocation>
        <location evidence="1">Cell membrane</location>
        <topology evidence="1">Multi-pass membrane protein</topology>
    </subcellularLocation>
</comment>
<dbReference type="Gene3D" id="1.10.287.950">
    <property type="entry name" value="Methyl-accepting chemotaxis protein"/>
    <property type="match status" value="1"/>
</dbReference>
<feature type="domain" description="Methyl-accepting transducer" evidence="11">
    <location>
        <begin position="290"/>
        <end position="561"/>
    </location>
</feature>
<dbReference type="Pfam" id="PF00015">
    <property type="entry name" value="MCPsignal"/>
    <property type="match status" value="1"/>
</dbReference>
<dbReference type="SMART" id="SM00283">
    <property type="entry name" value="MA"/>
    <property type="match status" value="1"/>
</dbReference>
<reference evidence="14" key="1">
    <citation type="journal article" date="2019" name="Int. J. Syst. Evol. Microbiol.">
        <title>The Global Catalogue of Microorganisms (GCM) 10K type strain sequencing project: providing services to taxonomists for standard genome sequencing and annotation.</title>
        <authorList>
            <consortium name="The Broad Institute Genomics Platform"/>
            <consortium name="The Broad Institute Genome Sequencing Center for Infectious Disease"/>
            <person name="Wu L."/>
            <person name="Ma J."/>
        </authorList>
    </citation>
    <scope>NUCLEOTIDE SEQUENCE [LARGE SCALE GENOMIC DNA]</scope>
    <source>
        <strain evidence="14">CECT 7184</strain>
    </source>
</reference>
<dbReference type="PROSITE" id="PS50885">
    <property type="entry name" value="HAMP"/>
    <property type="match status" value="1"/>
</dbReference>
<comment type="caution">
    <text evidence="13">The sequence shown here is derived from an EMBL/GenBank/DDBJ whole genome shotgun (WGS) entry which is preliminary data.</text>
</comment>
<dbReference type="PANTHER" id="PTHR32089:SF114">
    <property type="entry name" value="METHYL-ACCEPTING CHEMOTAXIS PROTEIN MCPB"/>
    <property type="match status" value="1"/>
</dbReference>
<dbReference type="Pfam" id="PF17200">
    <property type="entry name" value="sCache_2"/>
    <property type="match status" value="1"/>
</dbReference>
<proteinExistence type="inferred from homology"/>
<feature type="domain" description="HAMP" evidence="12">
    <location>
        <begin position="218"/>
        <end position="271"/>
    </location>
</feature>
<dbReference type="Proteomes" id="UP001596142">
    <property type="component" value="Unassembled WGS sequence"/>
</dbReference>
<dbReference type="InterPro" id="IPR033480">
    <property type="entry name" value="sCache_2"/>
</dbReference>
<evidence type="ECO:0000313" key="14">
    <source>
        <dbReference type="Proteomes" id="UP001596142"/>
    </source>
</evidence>
<evidence type="ECO:0000256" key="2">
    <source>
        <dbReference type="ARBA" id="ARBA00022475"/>
    </source>
</evidence>
<evidence type="ECO:0000256" key="6">
    <source>
        <dbReference type="ARBA" id="ARBA00023224"/>
    </source>
</evidence>
<accession>A0ABW0YNN4</accession>
<evidence type="ECO:0000256" key="4">
    <source>
        <dbReference type="ARBA" id="ARBA00022989"/>
    </source>
</evidence>
<keyword evidence="4 10" id="KW-1133">Transmembrane helix</keyword>
<keyword evidence="9" id="KW-0175">Coiled coil</keyword>
<dbReference type="InterPro" id="IPR004089">
    <property type="entry name" value="MCPsignal_dom"/>
</dbReference>
<dbReference type="CDD" id="cd18774">
    <property type="entry name" value="PDC2_HK_sensor"/>
    <property type="match status" value="1"/>
</dbReference>
<dbReference type="RefSeq" id="WP_385940267.1">
    <property type="nucleotide sequence ID" value="NZ_JBHSOZ010000003.1"/>
</dbReference>
<name>A0ABW0YNN4_9BACI</name>
<evidence type="ECO:0000256" key="10">
    <source>
        <dbReference type="SAM" id="Phobius"/>
    </source>
</evidence>
<evidence type="ECO:0000313" key="13">
    <source>
        <dbReference type="EMBL" id="MFC5712932.1"/>
    </source>
</evidence>
<keyword evidence="3 10" id="KW-0812">Transmembrane</keyword>
<evidence type="ECO:0000259" key="11">
    <source>
        <dbReference type="PROSITE" id="PS50111"/>
    </source>
</evidence>
<organism evidence="13 14">
    <name type="scientific">Thalassorhabdus alkalitolerans</name>
    <dbReference type="NCBI Taxonomy" id="2282697"/>
    <lineage>
        <taxon>Bacteria</taxon>
        <taxon>Bacillati</taxon>
        <taxon>Bacillota</taxon>
        <taxon>Bacilli</taxon>
        <taxon>Bacillales</taxon>
        <taxon>Bacillaceae</taxon>
        <taxon>Thalassorhabdus</taxon>
    </lineage>
</organism>
<keyword evidence="5 10" id="KW-0472">Membrane</keyword>
<feature type="transmembrane region" description="Helical" evidence="10">
    <location>
        <begin position="194"/>
        <end position="217"/>
    </location>
</feature>
<protein>
    <submittedName>
        <fullName evidence="13">Methyl-accepting chemotaxis protein</fullName>
    </submittedName>
</protein>
<feature type="coiled-coil region" evidence="9">
    <location>
        <begin position="326"/>
        <end position="388"/>
    </location>
</feature>
<dbReference type="InterPro" id="IPR003660">
    <property type="entry name" value="HAMP_dom"/>
</dbReference>
<sequence>MGLKGRLLLLCLVTLIVPMSILGWVSYKTAEAELTQAGEINLENNVNLAMELINSVRSDVEAGGLSSEEAQEMVKESLVGVLQEDGSRKITEQIDLGEHGYFYIIDRGGTLLAHPLLEGDNIWGEQGEDGSFFIQNVIEEAVAGGGFVSYDWPLPDNPEQAAPKIIYSSLDEEWGWVVAAGSYYVDYNGGAQGVLHALLLTVAISTLVGGGIIFYFANRISRPVKEIEKELTEIANGVLSKKELRITRRDEIGSLGTQVNMMKQSIRSIIENVNEAGEQVSAMAQELNAATNENTRASELISSSIQEVSDYAGEQIAASRTNSGIMNEISNTIDQLNREMIAVRQSNTNANANTETGKEMVRTLEKQMKNLQETAISTSKEMEQLKDKSAQINYIITIITDIADQTNLLALNAAIEAARAGEQGKGFAVVADEVRKLAEQSSDSAKEIRALIGDIQGGVENSVKAIEVNNKHVEECQTTTVHTGKEFNSIEEAVTLINTHVNKVTSLLREVVGKTGRSLESIQKAEEGVSHTAQEVEQVAAATEEQSASMEEINASAENLRQVSEDMQKTINKFSLTK</sequence>
<gene>
    <name evidence="13" type="ORF">ACFPU1_09070</name>
</gene>
<comment type="similarity">
    <text evidence="7">Belongs to the methyl-accepting chemotaxis (MCP) protein family.</text>
</comment>
<feature type="coiled-coil region" evidence="9">
    <location>
        <begin position="533"/>
        <end position="570"/>
    </location>
</feature>
<evidence type="ECO:0000256" key="7">
    <source>
        <dbReference type="ARBA" id="ARBA00029447"/>
    </source>
</evidence>
<evidence type="ECO:0000256" key="5">
    <source>
        <dbReference type="ARBA" id="ARBA00023136"/>
    </source>
</evidence>
<keyword evidence="2" id="KW-1003">Cell membrane</keyword>
<dbReference type="SMART" id="SM00304">
    <property type="entry name" value="HAMP"/>
    <property type="match status" value="1"/>
</dbReference>
<evidence type="ECO:0000256" key="3">
    <source>
        <dbReference type="ARBA" id="ARBA00022692"/>
    </source>
</evidence>
<dbReference type="PANTHER" id="PTHR32089">
    <property type="entry name" value="METHYL-ACCEPTING CHEMOTAXIS PROTEIN MCPB"/>
    <property type="match status" value="1"/>
</dbReference>
<dbReference type="Gene3D" id="3.30.450.20">
    <property type="entry name" value="PAS domain"/>
    <property type="match status" value="1"/>
</dbReference>
<keyword evidence="14" id="KW-1185">Reference proteome</keyword>
<keyword evidence="6 8" id="KW-0807">Transducer</keyword>
<evidence type="ECO:0000256" key="8">
    <source>
        <dbReference type="PROSITE-ProRule" id="PRU00284"/>
    </source>
</evidence>
<dbReference type="SMART" id="SM01049">
    <property type="entry name" value="Cache_2"/>
    <property type="match status" value="1"/>
</dbReference>
<evidence type="ECO:0000256" key="9">
    <source>
        <dbReference type="SAM" id="Coils"/>
    </source>
</evidence>